<evidence type="ECO:0000313" key="4">
    <source>
        <dbReference type="Proteomes" id="UP000229901"/>
    </source>
</evidence>
<keyword evidence="1" id="KW-1133">Transmembrane helix</keyword>
<feature type="signal peptide" evidence="2">
    <location>
        <begin position="1"/>
        <end position="21"/>
    </location>
</feature>
<dbReference type="EMBL" id="PFAP01000037">
    <property type="protein sequence ID" value="PIR93769.1"/>
    <property type="molecule type" value="Genomic_DNA"/>
</dbReference>
<gene>
    <name evidence="3" type="ORF">COT97_04880</name>
</gene>
<evidence type="ECO:0000256" key="1">
    <source>
        <dbReference type="SAM" id="Phobius"/>
    </source>
</evidence>
<keyword evidence="2" id="KW-0732">Signal</keyword>
<feature type="chain" id="PRO_5013628176" description="Yip1 domain-containing protein" evidence="2">
    <location>
        <begin position="22"/>
        <end position="126"/>
    </location>
</feature>
<reference evidence="4" key="1">
    <citation type="submission" date="2017-09" db="EMBL/GenBank/DDBJ databases">
        <title>Depth-based differentiation of microbial function through sediment-hosted aquifers and enrichment of novel symbionts in the deep terrestrial subsurface.</title>
        <authorList>
            <person name="Probst A.J."/>
            <person name="Ladd B."/>
            <person name="Jarett J.K."/>
            <person name="Geller-Mcgrath D.E."/>
            <person name="Sieber C.M.K."/>
            <person name="Emerson J.B."/>
            <person name="Anantharaman K."/>
            <person name="Thomas B.C."/>
            <person name="Malmstrom R."/>
            <person name="Stieglmeier M."/>
            <person name="Klingl A."/>
            <person name="Woyke T."/>
            <person name="Ryan C.M."/>
            <person name="Banfield J.F."/>
        </authorList>
    </citation>
    <scope>NUCLEOTIDE SEQUENCE [LARGE SCALE GENOMIC DNA]</scope>
</reference>
<protein>
    <recommendedName>
        <fullName evidence="5">Yip1 domain-containing protein</fullName>
    </recommendedName>
</protein>
<evidence type="ECO:0008006" key="5">
    <source>
        <dbReference type="Google" id="ProtNLM"/>
    </source>
</evidence>
<proteinExistence type="predicted"/>
<dbReference type="Pfam" id="PF18895">
    <property type="entry name" value="T4SS_pilin"/>
    <property type="match status" value="1"/>
</dbReference>
<accession>A0A2H0V5T4</accession>
<comment type="caution">
    <text evidence="3">The sequence shown here is derived from an EMBL/GenBank/DDBJ whole genome shotgun (WGS) entry which is preliminary data.</text>
</comment>
<keyword evidence="1" id="KW-0472">Membrane</keyword>
<keyword evidence="1" id="KW-0812">Transmembrane</keyword>
<dbReference type="AlphaFoldDB" id="A0A2H0V5T4"/>
<dbReference type="Proteomes" id="UP000229901">
    <property type="component" value="Unassembled WGS sequence"/>
</dbReference>
<evidence type="ECO:0000313" key="3">
    <source>
        <dbReference type="EMBL" id="PIR93769.1"/>
    </source>
</evidence>
<organism evidence="3 4">
    <name type="scientific">Candidatus Falkowbacteria bacterium CG10_big_fil_rev_8_21_14_0_10_39_11</name>
    <dbReference type="NCBI Taxonomy" id="1974565"/>
    <lineage>
        <taxon>Bacteria</taxon>
        <taxon>Candidatus Falkowiibacteriota</taxon>
    </lineage>
</organism>
<sequence>MKQILIVFTILLLLSPSLTLASAIEDGLNESATQSGLANQDEVDTNSEVLIAEKIGSIIQIFLSVIGLIFMVIVMYGGLYWMTAFGDQGKVTKAKNLILYPILGMIVIAISYVLVNFVVSNLGQQF</sequence>
<feature type="transmembrane region" description="Helical" evidence="1">
    <location>
        <begin position="97"/>
        <end position="119"/>
    </location>
</feature>
<feature type="transmembrane region" description="Helical" evidence="1">
    <location>
        <begin position="58"/>
        <end position="85"/>
    </location>
</feature>
<dbReference type="InterPro" id="IPR043993">
    <property type="entry name" value="T4SS_pilin"/>
</dbReference>
<evidence type="ECO:0000256" key="2">
    <source>
        <dbReference type="SAM" id="SignalP"/>
    </source>
</evidence>
<name>A0A2H0V5T4_9BACT</name>